<reference evidence="2" key="1">
    <citation type="submission" date="2021-02" db="EMBL/GenBank/DDBJ databases">
        <authorList>
            <person name="Dougan E. K."/>
            <person name="Rhodes N."/>
            <person name="Thang M."/>
            <person name="Chan C."/>
        </authorList>
    </citation>
    <scope>NUCLEOTIDE SEQUENCE</scope>
</reference>
<dbReference type="AlphaFoldDB" id="A0A812Y7C9"/>
<organism evidence="2 3">
    <name type="scientific">Symbiodinium pilosum</name>
    <name type="common">Dinoflagellate</name>
    <dbReference type="NCBI Taxonomy" id="2952"/>
    <lineage>
        <taxon>Eukaryota</taxon>
        <taxon>Sar</taxon>
        <taxon>Alveolata</taxon>
        <taxon>Dinophyceae</taxon>
        <taxon>Suessiales</taxon>
        <taxon>Symbiodiniaceae</taxon>
        <taxon>Symbiodinium</taxon>
    </lineage>
</organism>
<dbReference type="Proteomes" id="UP000649617">
    <property type="component" value="Unassembled WGS sequence"/>
</dbReference>
<proteinExistence type="predicted"/>
<dbReference type="OrthoDB" id="109543at2759"/>
<feature type="region of interest" description="Disordered" evidence="1">
    <location>
        <begin position="374"/>
        <end position="403"/>
    </location>
</feature>
<dbReference type="EMBL" id="CAJNIZ010047287">
    <property type="protein sequence ID" value="CAE7765518.1"/>
    <property type="molecule type" value="Genomic_DNA"/>
</dbReference>
<accession>A0A812Y7C9</accession>
<evidence type="ECO:0000313" key="3">
    <source>
        <dbReference type="Proteomes" id="UP000649617"/>
    </source>
</evidence>
<evidence type="ECO:0000256" key="1">
    <source>
        <dbReference type="SAM" id="MobiDB-lite"/>
    </source>
</evidence>
<feature type="compositionally biased region" description="Gly residues" evidence="1">
    <location>
        <begin position="376"/>
        <end position="391"/>
    </location>
</feature>
<sequence>MSQKERDRTYRSAVRFCEKNPQAVLPILDEDEVHELHHKRHVEQQLRRICRGDGALAERVSSFARRIGLAEKEDQMDGFLELLSDVASIASGFCPASETESAVKVDNICCWSTGRLYTEALLLVGVSRERKNLGTAGELMSKEAFDGGLRQNTHKSAFEFFLPVWINEAHAAGSAEWRHQLWKQAASEDAAALEVFPRLINQMMVEVMRPVAETLNRVVKDESYRHKDHSPDLGALLVLFTVMQGHSACPPRDGFISTYADENSLRWVLWWQRSGTPAEDGPVFQATKVSREILMFQMAVVDIVIGDVKKTLADMEETNCKLPERLERLQSEWRKRKESVDDWATYYHCIGTARPNFRSTAEWIASCVRLAAGKGPKYGSGGGKGNKGSCGGKDDKGKGKGNF</sequence>
<gene>
    <name evidence="2" type="ORF">SPIL2461_LOCUS22438</name>
</gene>
<protein>
    <submittedName>
        <fullName evidence="2">Uncharacterized protein</fullName>
    </submittedName>
</protein>
<feature type="compositionally biased region" description="Basic and acidic residues" evidence="1">
    <location>
        <begin position="392"/>
        <end position="403"/>
    </location>
</feature>
<name>A0A812Y7C9_SYMPI</name>
<evidence type="ECO:0000313" key="2">
    <source>
        <dbReference type="EMBL" id="CAE7765518.1"/>
    </source>
</evidence>
<comment type="caution">
    <text evidence="2">The sequence shown here is derived from an EMBL/GenBank/DDBJ whole genome shotgun (WGS) entry which is preliminary data.</text>
</comment>
<keyword evidence="3" id="KW-1185">Reference proteome</keyword>